<dbReference type="SUPFAM" id="SSF52540">
    <property type="entry name" value="P-loop containing nucleoside triphosphate hydrolases"/>
    <property type="match status" value="1"/>
</dbReference>
<gene>
    <name evidence="1" type="ORF">APAL1065_LOCUS525</name>
</gene>
<dbReference type="EMBL" id="HBHT01000845">
    <property type="protein sequence ID" value="CAD9940408.1"/>
    <property type="molecule type" value="Transcribed_RNA"/>
</dbReference>
<sequence length="232" mass="26396">MSAPHLWGGFEGGVLLGSTPRAFANQLPFFEWMTHPVTNLHWGLTVTQQQALLEAPCFADLYRRLHASSPLYHAEPHQSSWMVDKTPAYLFDLPRILDQTPGLPVVVTVKSRAAQLYSMQKVVVHQNQQTWTPQHEAYYTQKIMNATQSLQKAQDKYPHRIHVVQMTEFYRNPHSVMQEVFAFLQLSWQPHYLTLQDFNRKGHALGRPTVPAFQKAAANGTVSAPKALVRAV</sequence>
<organism evidence="1">
    <name type="scientific">Entomoneis paludosa</name>
    <dbReference type="NCBI Taxonomy" id="265537"/>
    <lineage>
        <taxon>Eukaryota</taxon>
        <taxon>Sar</taxon>
        <taxon>Stramenopiles</taxon>
        <taxon>Ochrophyta</taxon>
        <taxon>Bacillariophyta</taxon>
        <taxon>Bacillariophyceae</taxon>
        <taxon>Bacillariophycidae</taxon>
        <taxon>Entomoneidaceae</taxon>
        <taxon>Entomoneis</taxon>
    </lineage>
</organism>
<dbReference type="Pfam" id="PF13469">
    <property type="entry name" value="Sulfotransfer_3"/>
    <property type="match status" value="1"/>
</dbReference>
<evidence type="ECO:0000313" key="1">
    <source>
        <dbReference type="EMBL" id="CAD9940408.1"/>
    </source>
</evidence>
<proteinExistence type="predicted"/>
<dbReference type="AlphaFoldDB" id="A0A7S2Y2A8"/>
<evidence type="ECO:0008006" key="2">
    <source>
        <dbReference type="Google" id="ProtNLM"/>
    </source>
</evidence>
<name>A0A7S2Y2A8_9STRA</name>
<dbReference type="Gene3D" id="3.40.50.300">
    <property type="entry name" value="P-loop containing nucleotide triphosphate hydrolases"/>
    <property type="match status" value="1"/>
</dbReference>
<protein>
    <recommendedName>
        <fullName evidence="2">Protein-tyrosine sulfotransferase</fullName>
    </recommendedName>
</protein>
<accession>A0A7S2Y2A8</accession>
<reference evidence="1" key="1">
    <citation type="submission" date="2021-01" db="EMBL/GenBank/DDBJ databases">
        <authorList>
            <person name="Corre E."/>
            <person name="Pelletier E."/>
            <person name="Niang G."/>
            <person name="Scheremetjew M."/>
            <person name="Finn R."/>
            <person name="Kale V."/>
            <person name="Holt S."/>
            <person name="Cochrane G."/>
            <person name="Meng A."/>
            <person name="Brown T."/>
            <person name="Cohen L."/>
        </authorList>
    </citation>
    <scope>NUCLEOTIDE SEQUENCE</scope>
    <source>
        <strain evidence="1">CCMP125</strain>
    </source>
</reference>
<dbReference type="InterPro" id="IPR027417">
    <property type="entry name" value="P-loop_NTPase"/>
</dbReference>